<organism evidence="2">
    <name type="scientific">viral metagenome</name>
    <dbReference type="NCBI Taxonomy" id="1070528"/>
    <lineage>
        <taxon>unclassified sequences</taxon>
        <taxon>metagenomes</taxon>
        <taxon>organismal metagenomes</taxon>
    </lineage>
</organism>
<dbReference type="AlphaFoldDB" id="A0A6C0BS48"/>
<dbReference type="EMBL" id="MN739237">
    <property type="protein sequence ID" value="QHS95026.1"/>
    <property type="molecule type" value="Genomic_DNA"/>
</dbReference>
<keyword evidence="1" id="KW-0812">Transmembrane</keyword>
<name>A0A6C0BS48_9ZZZZ</name>
<proteinExistence type="predicted"/>
<evidence type="ECO:0000256" key="1">
    <source>
        <dbReference type="SAM" id="Phobius"/>
    </source>
</evidence>
<protein>
    <submittedName>
        <fullName evidence="2">Uncharacterized protein</fullName>
    </submittedName>
</protein>
<accession>A0A6C0BS48</accession>
<keyword evidence="1" id="KW-1133">Transmembrane helix</keyword>
<feature type="transmembrane region" description="Helical" evidence="1">
    <location>
        <begin position="95"/>
        <end position="116"/>
    </location>
</feature>
<sequence length="118" mass="14134">MSQVMSIQTNCEWDQYVILDPPQDDIEFGKKTKNVYKNSSDFYYRRKYSEYNPLEILYETEEEDNYDDTKITVDISEKNHLKNDSKNALETFNNILYWSSILAKSAFTYFLVYTLFVI</sequence>
<evidence type="ECO:0000313" key="2">
    <source>
        <dbReference type="EMBL" id="QHS95026.1"/>
    </source>
</evidence>
<keyword evidence="1" id="KW-0472">Membrane</keyword>
<reference evidence="2" key="1">
    <citation type="journal article" date="2020" name="Nature">
        <title>Giant virus diversity and host interactions through global metagenomics.</title>
        <authorList>
            <person name="Schulz F."/>
            <person name="Roux S."/>
            <person name="Paez-Espino D."/>
            <person name="Jungbluth S."/>
            <person name="Walsh D.A."/>
            <person name="Denef V.J."/>
            <person name="McMahon K.D."/>
            <person name="Konstantinidis K.T."/>
            <person name="Eloe-Fadrosh E.A."/>
            <person name="Kyrpides N.C."/>
            <person name="Woyke T."/>
        </authorList>
    </citation>
    <scope>NUCLEOTIDE SEQUENCE</scope>
    <source>
        <strain evidence="2">GVMAG-M-3300018428-16</strain>
    </source>
</reference>